<dbReference type="Proteomes" id="UP000606786">
    <property type="component" value="Unassembled WGS sequence"/>
</dbReference>
<dbReference type="AlphaFoldDB" id="A0A811UQV9"/>
<accession>A0A811UQV9</accession>
<feature type="region of interest" description="Disordered" evidence="1">
    <location>
        <begin position="294"/>
        <end position="331"/>
    </location>
</feature>
<feature type="compositionally biased region" description="Basic and acidic residues" evidence="1">
    <location>
        <begin position="322"/>
        <end position="331"/>
    </location>
</feature>
<organism evidence="2 3">
    <name type="scientific">Ceratitis capitata</name>
    <name type="common">Mediterranean fruit fly</name>
    <name type="synonym">Tephritis capitata</name>
    <dbReference type="NCBI Taxonomy" id="7213"/>
    <lineage>
        <taxon>Eukaryota</taxon>
        <taxon>Metazoa</taxon>
        <taxon>Ecdysozoa</taxon>
        <taxon>Arthropoda</taxon>
        <taxon>Hexapoda</taxon>
        <taxon>Insecta</taxon>
        <taxon>Pterygota</taxon>
        <taxon>Neoptera</taxon>
        <taxon>Endopterygota</taxon>
        <taxon>Diptera</taxon>
        <taxon>Brachycera</taxon>
        <taxon>Muscomorpha</taxon>
        <taxon>Tephritoidea</taxon>
        <taxon>Tephritidae</taxon>
        <taxon>Ceratitis</taxon>
        <taxon>Ceratitis</taxon>
    </lineage>
</organism>
<feature type="compositionally biased region" description="Basic and acidic residues" evidence="1">
    <location>
        <begin position="529"/>
        <end position="540"/>
    </location>
</feature>
<gene>
    <name evidence="2" type="ORF">CCAP1982_LOCUS7919</name>
</gene>
<name>A0A811UQV9_CERCA</name>
<feature type="region of interest" description="Disordered" evidence="1">
    <location>
        <begin position="521"/>
        <end position="540"/>
    </location>
</feature>
<reference evidence="2" key="1">
    <citation type="submission" date="2020-11" db="EMBL/GenBank/DDBJ databases">
        <authorList>
            <person name="Whitehead M."/>
        </authorList>
    </citation>
    <scope>NUCLEOTIDE SEQUENCE</scope>
    <source>
        <strain evidence="2">EGII</strain>
    </source>
</reference>
<feature type="region of interest" description="Disordered" evidence="1">
    <location>
        <begin position="38"/>
        <end position="71"/>
    </location>
</feature>
<feature type="region of interest" description="Disordered" evidence="1">
    <location>
        <begin position="1"/>
        <end position="21"/>
    </location>
</feature>
<dbReference type="EMBL" id="CAJHJT010000012">
    <property type="protein sequence ID" value="CAD6999393.1"/>
    <property type="molecule type" value="Genomic_DNA"/>
</dbReference>
<feature type="compositionally biased region" description="Low complexity" evidence="1">
    <location>
        <begin position="480"/>
        <end position="490"/>
    </location>
</feature>
<feature type="compositionally biased region" description="Basic and acidic residues" evidence="1">
    <location>
        <begin position="492"/>
        <end position="504"/>
    </location>
</feature>
<dbReference type="OrthoDB" id="6132182at2759"/>
<evidence type="ECO:0000313" key="3">
    <source>
        <dbReference type="Proteomes" id="UP000606786"/>
    </source>
</evidence>
<evidence type="ECO:0000256" key="1">
    <source>
        <dbReference type="SAM" id="MobiDB-lite"/>
    </source>
</evidence>
<sequence>MLKPQTTAATTTTTATTASEQTSTTAAFVATGDISTTQTPAAAAATNPTNPTNIEHNDNNNNNNNSGELTNTNIKVTSNESFTTDNNRQILLPVAGDVNSVESLKLSASVAYPSTERNTVTAILTPNGASVENSSEVSAEVSQLIEDGSGIPAFGAQELQHEAISSDPTKVNIKRENLATTERTTGSVVGEEYGSSELLDGNSNVQNGGLLTQGTFDLEPETAGSDNIYHIILTTSGPRVDESTDAFAGFHITEDLQNPVDVEIQAEASNPQHSVILPPPQLLNFTKSPIDLRNTTKSTTTAPVKPTVSTDAPELTSVSTESAKHTSDSAHHIEDEETAIPMEANPAYPSLPEDDFSLRDVNFPLNEADDAFEADSKDEQRSIGVSAFDAARPRRPTEEGSGSGAELIMSSSTAGYEAEQTSESATKVTTKVALLMNSAEDLSAETAISNSSDFQLDRLSRLANNYSNTDSTESQEDQLSSELGSGSGESTEMVKKINKRREPTTPRPTPHAAVQVDIDELGDNASGDGKSDPADDPKLDAESIKADENVEEGIVKQEGGHKEDVLTVNTKPAEEHAVEELPVAQAFGSIQRTLLRFL</sequence>
<feature type="compositionally biased region" description="Polar residues" evidence="1">
    <location>
        <begin position="294"/>
        <end position="321"/>
    </location>
</feature>
<keyword evidence="3" id="KW-1185">Reference proteome</keyword>
<feature type="region of interest" description="Disordered" evidence="1">
    <location>
        <begin position="466"/>
        <end position="516"/>
    </location>
</feature>
<protein>
    <submittedName>
        <fullName evidence="2">(Mediterranean fruit fly) hypothetical protein</fullName>
    </submittedName>
</protein>
<comment type="caution">
    <text evidence="2">The sequence shown here is derived from an EMBL/GenBank/DDBJ whole genome shotgun (WGS) entry which is preliminary data.</text>
</comment>
<feature type="region of interest" description="Disordered" evidence="1">
    <location>
        <begin position="373"/>
        <end position="406"/>
    </location>
</feature>
<proteinExistence type="predicted"/>
<evidence type="ECO:0000313" key="2">
    <source>
        <dbReference type="EMBL" id="CAD6999393.1"/>
    </source>
</evidence>